<proteinExistence type="predicted"/>
<evidence type="ECO:0000256" key="1">
    <source>
        <dbReference type="SAM" id="MobiDB-lite"/>
    </source>
</evidence>
<accession>A0AAJ1BF11</accession>
<name>A0AAJ1BF11_9GAMM</name>
<dbReference type="EMBL" id="JAKUDL010000001">
    <property type="protein sequence ID" value="MCH4293520.1"/>
    <property type="molecule type" value="Genomic_DNA"/>
</dbReference>
<dbReference type="AlphaFoldDB" id="A0AAJ1BF11"/>
<comment type="caution">
    <text evidence="2">The sequence shown here is derived from an EMBL/GenBank/DDBJ whole genome shotgun (WGS) entry which is preliminary data.</text>
</comment>
<evidence type="ECO:0000313" key="3">
    <source>
        <dbReference type="Proteomes" id="UP001297581"/>
    </source>
</evidence>
<reference evidence="2 3" key="1">
    <citation type="submission" date="2022-02" db="EMBL/GenBank/DDBJ databases">
        <title>The genome sequence of Shewanella sp. 3B26.</title>
        <authorList>
            <person name="Du J."/>
        </authorList>
    </citation>
    <scope>NUCLEOTIDE SEQUENCE [LARGE SCALE GENOMIC DNA]</scope>
    <source>
        <strain evidence="2 3">3B26</strain>
    </source>
</reference>
<gene>
    <name evidence="2" type="ORF">MJ923_04280</name>
</gene>
<protein>
    <submittedName>
        <fullName evidence="2">Uncharacterized protein</fullName>
    </submittedName>
</protein>
<dbReference type="Proteomes" id="UP001297581">
    <property type="component" value="Unassembled WGS sequence"/>
</dbReference>
<organism evidence="2 3">
    <name type="scientific">Shewanella zhuhaiensis</name>
    <dbReference type="NCBI Taxonomy" id="2919576"/>
    <lineage>
        <taxon>Bacteria</taxon>
        <taxon>Pseudomonadati</taxon>
        <taxon>Pseudomonadota</taxon>
        <taxon>Gammaproteobacteria</taxon>
        <taxon>Alteromonadales</taxon>
        <taxon>Shewanellaceae</taxon>
        <taxon>Shewanella</taxon>
    </lineage>
</organism>
<feature type="region of interest" description="Disordered" evidence="1">
    <location>
        <begin position="1"/>
        <end position="25"/>
    </location>
</feature>
<sequence length="76" mass="8843">MRSNEYMEGFNAKSYSENPYPPDSHEFDEFERGRTQKIKRTHAGSIGLDVLDPSDFDSVPRLIKPKADQGYKYKKK</sequence>
<evidence type="ECO:0000313" key="2">
    <source>
        <dbReference type="EMBL" id="MCH4293520.1"/>
    </source>
</evidence>
<keyword evidence="3" id="KW-1185">Reference proteome</keyword>